<evidence type="ECO:0000313" key="3">
    <source>
        <dbReference type="Proteomes" id="UP000001554"/>
    </source>
</evidence>
<reference evidence="3" key="1">
    <citation type="journal article" date="2020" name="Nat. Ecol. Evol.">
        <title>Deeply conserved synteny resolves early events in vertebrate evolution.</title>
        <authorList>
            <person name="Simakov O."/>
            <person name="Marletaz F."/>
            <person name="Yue J.X."/>
            <person name="O'Connell B."/>
            <person name="Jenkins J."/>
            <person name="Brandt A."/>
            <person name="Calef R."/>
            <person name="Tung C.H."/>
            <person name="Huang T.K."/>
            <person name="Schmutz J."/>
            <person name="Satoh N."/>
            <person name="Yu J.K."/>
            <person name="Putnam N.H."/>
            <person name="Green R.E."/>
            <person name="Rokhsar D.S."/>
        </authorList>
    </citation>
    <scope>NUCLEOTIDE SEQUENCE [LARGE SCALE GENOMIC DNA]</scope>
    <source>
        <strain evidence="3">S238N-H82</strain>
    </source>
</reference>
<dbReference type="SMART" id="SM00034">
    <property type="entry name" value="CLECT"/>
    <property type="match status" value="1"/>
</dbReference>
<protein>
    <submittedName>
        <fullName evidence="4">Collectin-11-like isoform X2</fullName>
    </submittedName>
</protein>
<dbReference type="GeneID" id="118414078"/>
<evidence type="ECO:0000256" key="1">
    <source>
        <dbReference type="SAM" id="SignalP"/>
    </source>
</evidence>
<proteinExistence type="predicted"/>
<dbReference type="Gene3D" id="3.10.100.10">
    <property type="entry name" value="Mannose-Binding Protein A, subunit A"/>
    <property type="match status" value="1"/>
</dbReference>
<dbReference type="InterPro" id="IPR016186">
    <property type="entry name" value="C-type_lectin-like/link_sf"/>
</dbReference>
<evidence type="ECO:0000313" key="4">
    <source>
        <dbReference type="RefSeq" id="XP_035673738.1"/>
    </source>
</evidence>
<dbReference type="RefSeq" id="XP_035673738.1">
    <property type="nucleotide sequence ID" value="XM_035817845.1"/>
</dbReference>
<accession>A0A9J7L081</accession>
<feature type="domain" description="C-type lectin" evidence="2">
    <location>
        <begin position="49"/>
        <end position="161"/>
    </location>
</feature>
<evidence type="ECO:0000259" key="2">
    <source>
        <dbReference type="PROSITE" id="PS50041"/>
    </source>
</evidence>
<feature type="signal peptide" evidence="1">
    <location>
        <begin position="1"/>
        <end position="24"/>
    </location>
</feature>
<dbReference type="PANTHER" id="PTHR22801:SF63">
    <property type="entry name" value="C-TYPE LECTIN DOMAIN-CONTAINING PROTEIN"/>
    <property type="match status" value="1"/>
</dbReference>
<dbReference type="Proteomes" id="UP000001554">
    <property type="component" value="Chromosome 4"/>
</dbReference>
<dbReference type="PROSITE" id="PS50041">
    <property type="entry name" value="C_TYPE_LECTIN_2"/>
    <property type="match status" value="1"/>
</dbReference>
<dbReference type="SUPFAM" id="SSF56436">
    <property type="entry name" value="C-type lectin-like"/>
    <property type="match status" value="1"/>
</dbReference>
<organism evidence="3 4">
    <name type="scientific">Branchiostoma floridae</name>
    <name type="common">Florida lancelet</name>
    <name type="synonym">Amphioxus</name>
    <dbReference type="NCBI Taxonomy" id="7739"/>
    <lineage>
        <taxon>Eukaryota</taxon>
        <taxon>Metazoa</taxon>
        <taxon>Chordata</taxon>
        <taxon>Cephalochordata</taxon>
        <taxon>Leptocardii</taxon>
        <taxon>Amphioxiformes</taxon>
        <taxon>Branchiostomatidae</taxon>
        <taxon>Branchiostoma</taxon>
    </lineage>
</organism>
<name>A0A9J7L081_BRAFL</name>
<dbReference type="PANTHER" id="PTHR22801">
    <property type="entry name" value="LITHOSTATHINE"/>
    <property type="match status" value="1"/>
</dbReference>
<dbReference type="InterPro" id="IPR016187">
    <property type="entry name" value="CTDL_fold"/>
</dbReference>
<dbReference type="Pfam" id="PF00059">
    <property type="entry name" value="Lectin_C"/>
    <property type="match status" value="1"/>
</dbReference>
<dbReference type="InterPro" id="IPR050801">
    <property type="entry name" value="Ca-Dep_Lectins_ImmuneDev"/>
</dbReference>
<sequence length="190" mass="20395">MVKTPVLAWGIRLAVFGVLQTVHANDGSGVPNTTMSTAMGCTAGYFNGDGTQCYKLHQESRSAIMAMLLCESEGATLVMPTSQTEHDFIVTLASVFNTGQFWIGITDNSLLGTTEGTYIYIDGDPLGAFEKWSASNINTGSNDCVYYASNGADLEWNTGHCLDDSRFFMCQLRGTVETSNVPVSTGEPTS</sequence>
<keyword evidence="3" id="KW-1185">Reference proteome</keyword>
<feature type="chain" id="PRO_5039899959" evidence="1">
    <location>
        <begin position="25"/>
        <end position="190"/>
    </location>
</feature>
<dbReference type="AlphaFoldDB" id="A0A9J7L081"/>
<reference evidence="4" key="2">
    <citation type="submission" date="2025-08" db="UniProtKB">
        <authorList>
            <consortium name="RefSeq"/>
        </authorList>
    </citation>
    <scope>IDENTIFICATION</scope>
    <source>
        <strain evidence="4">S238N-H82</strain>
        <tissue evidence="4">Testes</tissue>
    </source>
</reference>
<dbReference type="CDD" id="cd00037">
    <property type="entry name" value="CLECT"/>
    <property type="match status" value="1"/>
</dbReference>
<keyword evidence="1" id="KW-0732">Signal</keyword>
<dbReference type="InterPro" id="IPR001304">
    <property type="entry name" value="C-type_lectin-like"/>
</dbReference>
<gene>
    <name evidence="4" type="primary">LOC118414078</name>
</gene>